<reference evidence="2 3" key="1">
    <citation type="journal article" date="2014" name="Acta Crystallogr. D">
        <title>Structure-based characterization and antifreeze properties of a hyperactive ice-binding protein from the Antarctic bacterium Flavobacterium frigoris PS1.</title>
        <authorList>
            <person name="Do H."/>
            <person name="Kim S.J."/>
            <person name="Kim H.J."/>
            <person name="Lee J.H."/>
        </authorList>
    </citation>
    <scope>NUCLEOTIDE SEQUENCE [LARGE SCALE GENOMIC DNA]</scope>
    <source>
        <strain evidence="2 3">PS1</strain>
    </source>
</reference>
<feature type="region of interest" description="Disordered" evidence="1">
    <location>
        <begin position="19"/>
        <end position="43"/>
    </location>
</feature>
<dbReference type="Proteomes" id="UP000005566">
    <property type="component" value="Unassembled WGS sequence"/>
</dbReference>
<gene>
    <name evidence="2" type="ORF">HJ01_01169</name>
</gene>
<dbReference type="EMBL" id="AHKF01000015">
    <property type="protein sequence ID" value="EIA09263.1"/>
    <property type="molecule type" value="Genomic_DNA"/>
</dbReference>
<keyword evidence="3" id="KW-1185">Reference proteome</keyword>
<sequence>MKKYFIAFYAKNGVQSPIKKNGEKSKSLMSRKNKKQNKWINKL</sequence>
<evidence type="ECO:0000313" key="3">
    <source>
        <dbReference type="Proteomes" id="UP000005566"/>
    </source>
</evidence>
<name>H7FPQ9_FLAFP</name>
<dbReference type="PATRIC" id="fig|1086011.3.peg.1143"/>
<proteinExistence type="predicted"/>
<organism evidence="2 3">
    <name type="scientific">Flavobacterium frigoris (strain PS1)</name>
    <dbReference type="NCBI Taxonomy" id="1086011"/>
    <lineage>
        <taxon>Bacteria</taxon>
        <taxon>Pseudomonadati</taxon>
        <taxon>Bacteroidota</taxon>
        <taxon>Flavobacteriia</taxon>
        <taxon>Flavobacteriales</taxon>
        <taxon>Flavobacteriaceae</taxon>
        <taxon>Flavobacterium</taxon>
    </lineage>
</organism>
<evidence type="ECO:0000256" key="1">
    <source>
        <dbReference type="SAM" id="MobiDB-lite"/>
    </source>
</evidence>
<protein>
    <submittedName>
        <fullName evidence="2">Uncharacterized protein</fullName>
    </submittedName>
</protein>
<accession>H7FPQ9</accession>
<dbReference type="AlphaFoldDB" id="H7FPQ9"/>
<dbReference type="STRING" id="1086011.HJ01_01169"/>
<evidence type="ECO:0000313" key="2">
    <source>
        <dbReference type="EMBL" id="EIA09263.1"/>
    </source>
</evidence>
<comment type="caution">
    <text evidence="2">The sequence shown here is derived from an EMBL/GenBank/DDBJ whole genome shotgun (WGS) entry which is preliminary data.</text>
</comment>